<dbReference type="CDD" id="cd11304">
    <property type="entry name" value="Cadherin_repeat"/>
    <property type="match status" value="24"/>
</dbReference>
<evidence type="ECO:0000256" key="4">
    <source>
        <dbReference type="ARBA" id="ARBA00022837"/>
    </source>
</evidence>
<accession>F6Q2B1</accession>
<feature type="domain" description="Cadherin" evidence="12">
    <location>
        <begin position="1557"/>
        <end position="1661"/>
    </location>
</feature>
<dbReference type="InterPro" id="IPR020894">
    <property type="entry name" value="Cadherin_CS"/>
</dbReference>
<reference evidence="13" key="3">
    <citation type="submission" date="2025-09" db="UniProtKB">
        <authorList>
            <consortium name="Ensembl"/>
        </authorList>
    </citation>
    <scope>IDENTIFICATION</scope>
    <source>
        <strain evidence="13">Glennie</strain>
    </source>
</reference>
<feature type="compositionally biased region" description="Gly residues" evidence="10">
    <location>
        <begin position="1"/>
        <end position="12"/>
    </location>
</feature>
<feature type="domain" description="Cadherin" evidence="12">
    <location>
        <begin position="1767"/>
        <end position="1870"/>
    </location>
</feature>
<evidence type="ECO:0000256" key="7">
    <source>
        <dbReference type="ARBA" id="ARBA00023136"/>
    </source>
</evidence>
<feature type="domain" description="Cadherin" evidence="12">
    <location>
        <begin position="1976"/>
        <end position="2069"/>
    </location>
</feature>
<dbReference type="InterPro" id="IPR050174">
    <property type="entry name" value="Protocadherin/Cadherin-CA"/>
</dbReference>
<feature type="domain" description="Cadherin" evidence="12">
    <location>
        <begin position="2717"/>
        <end position="2819"/>
    </location>
</feature>
<feature type="domain" description="Cadherin" evidence="12">
    <location>
        <begin position="918"/>
        <end position="1022"/>
    </location>
</feature>
<feature type="domain" description="Cadherin" evidence="12">
    <location>
        <begin position="368"/>
        <end position="477"/>
    </location>
</feature>
<feature type="domain" description="Cadherin" evidence="12">
    <location>
        <begin position="710"/>
        <end position="814"/>
    </location>
</feature>
<feature type="domain" description="Cadherin" evidence="12">
    <location>
        <begin position="1448"/>
        <end position="1557"/>
    </location>
</feature>
<keyword evidence="2 11" id="KW-0812">Transmembrane</keyword>
<dbReference type="GO" id="GO:0048729">
    <property type="term" value="P:tissue morphogenesis"/>
    <property type="evidence" value="ECO:0007669"/>
    <property type="project" value="UniProtKB-ARBA"/>
</dbReference>
<dbReference type="PANTHER" id="PTHR24028:SF345">
    <property type="entry name" value="PROTOCADHERIN-16-LIKE"/>
    <property type="match status" value="1"/>
</dbReference>
<feature type="domain" description="Cadherin" evidence="12">
    <location>
        <begin position="1662"/>
        <end position="1766"/>
    </location>
</feature>
<dbReference type="GeneTree" id="ENSGT00940000164636"/>
<evidence type="ECO:0000256" key="1">
    <source>
        <dbReference type="ARBA" id="ARBA00004167"/>
    </source>
</evidence>
<feature type="domain" description="Cadherin" evidence="12">
    <location>
        <begin position="1342"/>
        <end position="1447"/>
    </location>
</feature>
<dbReference type="GO" id="GO:0007156">
    <property type="term" value="P:homophilic cell adhesion via plasma membrane adhesion molecules"/>
    <property type="evidence" value="ECO:0007669"/>
    <property type="project" value="InterPro"/>
</dbReference>
<feature type="domain" description="Cadherin" evidence="12">
    <location>
        <begin position="2180"/>
        <end position="2284"/>
    </location>
</feature>
<dbReference type="PRINTS" id="PR00205">
    <property type="entry name" value="CADHERIN"/>
</dbReference>
<evidence type="ECO:0000256" key="2">
    <source>
        <dbReference type="ARBA" id="ARBA00022692"/>
    </source>
</evidence>
<keyword evidence="6 11" id="KW-1133">Transmembrane helix</keyword>
<dbReference type="InterPro" id="IPR015919">
    <property type="entry name" value="Cadherin-like_sf"/>
</dbReference>
<evidence type="ECO:0000256" key="9">
    <source>
        <dbReference type="PROSITE-ProRule" id="PRU00043"/>
    </source>
</evidence>
<reference evidence="13 14" key="1">
    <citation type="journal article" date="2008" name="Nature">
        <title>Genome analysis of the platypus reveals unique signatures of evolution.</title>
        <authorList>
            <person name="Warren W.C."/>
            <person name="Hillier L.W."/>
            <person name="Marshall Graves J.A."/>
            <person name="Birney E."/>
            <person name="Ponting C.P."/>
            <person name="Grutzner F."/>
            <person name="Belov K."/>
            <person name="Miller W."/>
            <person name="Clarke L."/>
            <person name="Chinwalla A.T."/>
            <person name="Yang S.P."/>
            <person name="Heger A."/>
            <person name="Locke D.P."/>
            <person name="Miethke P."/>
            <person name="Waters P.D."/>
            <person name="Veyrunes F."/>
            <person name="Fulton L."/>
            <person name="Fulton B."/>
            <person name="Graves T."/>
            <person name="Wallis J."/>
            <person name="Puente X.S."/>
            <person name="Lopez-Otin C."/>
            <person name="Ordonez G.R."/>
            <person name="Eichler E.E."/>
            <person name="Chen L."/>
            <person name="Cheng Z."/>
            <person name="Deakin J.E."/>
            <person name="Alsop A."/>
            <person name="Thompson K."/>
            <person name="Kirby P."/>
            <person name="Papenfuss A.T."/>
            <person name="Wakefield M.J."/>
            <person name="Olender T."/>
            <person name="Lancet D."/>
            <person name="Huttley G.A."/>
            <person name="Smit A.F."/>
            <person name="Pask A."/>
            <person name="Temple-Smith P."/>
            <person name="Batzer M.A."/>
            <person name="Walker J.A."/>
            <person name="Konkel M.K."/>
            <person name="Harris R.S."/>
            <person name="Whittington C.M."/>
            <person name="Wong E.S."/>
            <person name="Gemmell N.J."/>
            <person name="Buschiazzo E."/>
            <person name="Vargas Jentzsch I.M."/>
            <person name="Merkel A."/>
            <person name="Schmitz J."/>
            <person name="Zemann A."/>
            <person name="Churakov G."/>
            <person name="Kriegs J.O."/>
            <person name="Brosius J."/>
            <person name="Murchison E.P."/>
            <person name="Sachidanandam R."/>
            <person name="Smith C."/>
            <person name="Hannon G.J."/>
            <person name="Tsend-Ayush E."/>
            <person name="McMillan D."/>
            <person name="Attenborough R."/>
            <person name="Rens W."/>
            <person name="Ferguson-Smith M."/>
            <person name="Lefevre C.M."/>
            <person name="Sharp J.A."/>
            <person name="Nicholas K.R."/>
            <person name="Ray D.A."/>
            <person name="Kube M."/>
            <person name="Reinhardt R."/>
            <person name="Pringle T.H."/>
            <person name="Taylor J."/>
            <person name="Jones R.C."/>
            <person name="Nixon B."/>
            <person name="Dacheux J.L."/>
            <person name="Niwa H."/>
            <person name="Sekita Y."/>
            <person name="Huang X."/>
            <person name="Stark A."/>
            <person name="Kheradpour P."/>
            <person name="Kellis M."/>
            <person name="Flicek P."/>
            <person name="Chen Y."/>
            <person name="Webber C."/>
            <person name="Hardison R."/>
            <person name="Nelson J."/>
            <person name="Hallsworth-Pepin K."/>
            <person name="Delehaunty K."/>
            <person name="Markovic C."/>
            <person name="Minx P."/>
            <person name="Feng Y."/>
            <person name="Kremitzki C."/>
            <person name="Mitreva M."/>
            <person name="Glasscock J."/>
            <person name="Wylie T."/>
            <person name="Wohldmann P."/>
            <person name="Thiru P."/>
            <person name="Nhan M.N."/>
            <person name="Pohl C.S."/>
            <person name="Smith S.M."/>
            <person name="Hou S."/>
            <person name="Nefedov M."/>
            <person name="de Jong P.J."/>
            <person name="Renfree M.B."/>
            <person name="Mardis E.R."/>
            <person name="Wilson R.K."/>
        </authorList>
    </citation>
    <scope>NUCLEOTIDE SEQUENCE [LARGE SCALE GENOMIC DNA]</scope>
    <source>
        <strain evidence="13 14">Glennie</strain>
    </source>
</reference>
<dbReference type="OMA" id="YRPSYRM"/>
<evidence type="ECO:0000256" key="11">
    <source>
        <dbReference type="SAM" id="Phobius"/>
    </source>
</evidence>
<feature type="domain" description="Cadherin" evidence="12">
    <location>
        <begin position="815"/>
        <end position="917"/>
    </location>
</feature>
<dbReference type="FunFam" id="2.60.40.60:FF:000226">
    <property type="entry name" value="Dachsous, isoform B"/>
    <property type="match status" value="1"/>
</dbReference>
<dbReference type="GO" id="GO:0098609">
    <property type="term" value="P:cell-cell adhesion"/>
    <property type="evidence" value="ECO:0000318"/>
    <property type="project" value="GO_Central"/>
</dbReference>
<dbReference type="FunFam" id="2.60.40.60:FF:000150">
    <property type="entry name" value="Dachsous cadherin-related 1"/>
    <property type="match status" value="1"/>
</dbReference>
<dbReference type="GO" id="GO:0030154">
    <property type="term" value="P:cell differentiation"/>
    <property type="evidence" value="ECO:0007669"/>
    <property type="project" value="UniProtKB-ARBA"/>
</dbReference>
<evidence type="ECO:0000256" key="10">
    <source>
        <dbReference type="SAM" id="MobiDB-lite"/>
    </source>
</evidence>
<feature type="domain" description="Cadherin" evidence="12">
    <location>
        <begin position="2385"/>
        <end position="2488"/>
    </location>
</feature>
<evidence type="ECO:0000259" key="12">
    <source>
        <dbReference type="PROSITE" id="PS50268"/>
    </source>
</evidence>
<dbReference type="FunFam" id="2.60.40.60:FF:000181">
    <property type="entry name" value="Predicted protein"/>
    <property type="match status" value="2"/>
</dbReference>
<feature type="compositionally biased region" description="Basic and acidic residues" evidence="10">
    <location>
        <begin position="3045"/>
        <end position="3054"/>
    </location>
</feature>
<protein>
    <recommendedName>
        <fullName evidence="12">Cadherin domain-containing protein</fullName>
    </recommendedName>
</protein>
<evidence type="ECO:0000256" key="8">
    <source>
        <dbReference type="ARBA" id="ARBA00023180"/>
    </source>
</evidence>
<dbReference type="FunFam" id="2.60.40.60:FF:000081">
    <property type="entry name" value="protocadherin Fat 4"/>
    <property type="match status" value="3"/>
</dbReference>
<keyword evidence="3" id="KW-0677">Repeat</keyword>
<dbReference type="STRING" id="9258.ENSOANP00000008426"/>
<dbReference type="Pfam" id="PF00028">
    <property type="entry name" value="Cadherin"/>
    <property type="match status" value="24"/>
</dbReference>
<dbReference type="GO" id="GO:0005886">
    <property type="term" value="C:plasma membrane"/>
    <property type="evidence" value="ECO:0007669"/>
    <property type="project" value="InterPro"/>
</dbReference>
<dbReference type="GO" id="GO:0007163">
    <property type="term" value="P:establishment or maintenance of cell polarity"/>
    <property type="evidence" value="ECO:0007669"/>
    <property type="project" value="UniProtKB-ARBA"/>
</dbReference>
<organism evidence="13 14">
    <name type="scientific">Ornithorhynchus anatinus</name>
    <name type="common">Duckbill platypus</name>
    <dbReference type="NCBI Taxonomy" id="9258"/>
    <lineage>
        <taxon>Eukaryota</taxon>
        <taxon>Metazoa</taxon>
        <taxon>Chordata</taxon>
        <taxon>Craniata</taxon>
        <taxon>Vertebrata</taxon>
        <taxon>Euteleostomi</taxon>
        <taxon>Mammalia</taxon>
        <taxon>Monotremata</taxon>
        <taxon>Ornithorhynchidae</taxon>
        <taxon>Ornithorhynchus</taxon>
    </lineage>
</organism>
<dbReference type="PANTHER" id="PTHR24028">
    <property type="entry name" value="CADHERIN-87A"/>
    <property type="match status" value="1"/>
</dbReference>
<dbReference type="Bgee" id="ENSOANG00000005293">
    <property type="expression patterns" value="Expressed in cerebellum and 2 other cell types or tissues"/>
</dbReference>
<dbReference type="GO" id="GO:0005509">
    <property type="term" value="F:calcium ion binding"/>
    <property type="evidence" value="ECO:0000318"/>
    <property type="project" value="GO_Central"/>
</dbReference>
<dbReference type="InParanoid" id="F6Q2B1"/>
<dbReference type="eggNOG" id="KOG3594">
    <property type="taxonomic scope" value="Eukaryota"/>
</dbReference>
<feature type="region of interest" description="Disordered" evidence="10">
    <location>
        <begin position="1"/>
        <end position="25"/>
    </location>
</feature>
<feature type="compositionally biased region" description="Gly residues" evidence="10">
    <location>
        <begin position="393"/>
        <end position="403"/>
    </location>
</feature>
<dbReference type="FunFam" id="2.60.40.60:FF:000020">
    <property type="entry name" value="Dachsous cadherin-related 1b"/>
    <property type="match status" value="3"/>
</dbReference>
<evidence type="ECO:0000313" key="13">
    <source>
        <dbReference type="Ensembl" id="ENSOANP00000008426.2"/>
    </source>
</evidence>
<evidence type="ECO:0000256" key="6">
    <source>
        <dbReference type="ARBA" id="ARBA00022989"/>
    </source>
</evidence>
<feature type="domain" description="Cadherin" evidence="12">
    <location>
        <begin position="478"/>
        <end position="601"/>
    </location>
</feature>
<feature type="domain" description="Cadherin" evidence="12">
    <location>
        <begin position="148"/>
        <end position="253"/>
    </location>
</feature>
<feature type="domain" description="Cadherin" evidence="12">
    <location>
        <begin position="2489"/>
        <end position="2604"/>
    </location>
</feature>
<dbReference type="Proteomes" id="UP000002279">
    <property type="component" value="Chromosome 12"/>
</dbReference>
<dbReference type="FunFam" id="2.60.40.60:FF:000080">
    <property type="entry name" value="FAT atypical cadherin 1"/>
    <property type="match status" value="1"/>
</dbReference>
<dbReference type="SMART" id="SM00112">
    <property type="entry name" value="CA"/>
    <property type="match status" value="27"/>
</dbReference>
<dbReference type="Gene3D" id="2.60.40.60">
    <property type="entry name" value="Cadherins"/>
    <property type="match status" value="27"/>
</dbReference>
<comment type="subcellular location">
    <subcellularLocation>
        <location evidence="1">Membrane</location>
        <topology evidence="1">Single-pass membrane protein</topology>
    </subcellularLocation>
</comment>
<keyword evidence="8" id="KW-0325">Glycoprotein</keyword>
<dbReference type="Ensembl" id="ENSOANT00000008428.2">
    <property type="protein sequence ID" value="ENSOANP00000008426.2"/>
    <property type="gene ID" value="ENSOANG00000005293.2"/>
</dbReference>
<dbReference type="PROSITE" id="PS50268">
    <property type="entry name" value="CADHERIN_2"/>
    <property type="match status" value="27"/>
</dbReference>
<feature type="domain" description="Cadherin" evidence="12">
    <location>
        <begin position="1871"/>
        <end position="1975"/>
    </location>
</feature>
<name>F6Q2B1_ORNAN</name>
<feature type="region of interest" description="Disordered" evidence="10">
    <location>
        <begin position="3017"/>
        <end position="3083"/>
    </location>
</feature>
<feature type="domain" description="Cadherin" evidence="12">
    <location>
        <begin position="1023"/>
        <end position="1129"/>
    </location>
</feature>
<feature type="domain" description="Cadherin" evidence="12">
    <location>
        <begin position="254"/>
        <end position="357"/>
    </location>
</feature>
<dbReference type="FunCoup" id="F6Q2B1">
    <property type="interactions" value="30"/>
</dbReference>
<dbReference type="FunFam" id="2.60.40.60:FF:000227">
    <property type="entry name" value="Dachsous cadherin-related 2"/>
    <property type="match status" value="1"/>
</dbReference>
<dbReference type="FunFam" id="2.60.40.60:FF:000255">
    <property type="entry name" value="protocadherin-23 isoform X2"/>
    <property type="match status" value="1"/>
</dbReference>
<keyword evidence="4 9" id="KW-0106">Calcium</keyword>
<proteinExistence type="predicted"/>
<evidence type="ECO:0000313" key="14">
    <source>
        <dbReference type="Proteomes" id="UP000002279"/>
    </source>
</evidence>
<feature type="domain" description="Cadherin" evidence="12">
    <location>
        <begin position="2820"/>
        <end position="2927"/>
    </location>
</feature>
<keyword evidence="5" id="KW-0130">Cell adhesion</keyword>
<dbReference type="GO" id="GO:0005911">
    <property type="term" value="C:cell-cell junction"/>
    <property type="evidence" value="ECO:0000318"/>
    <property type="project" value="GO_Central"/>
</dbReference>
<reference evidence="13" key="2">
    <citation type="submission" date="2025-08" db="UniProtKB">
        <authorList>
            <consortium name="Ensembl"/>
        </authorList>
    </citation>
    <scope>IDENTIFICATION</scope>
    <source>
        <strain evidence="13">Glennie</strain>
    </source>
</reference>
<feature type="domain" description="Cadherin" evidence="12">
    <location>
        <begin position="96"/>
        <end position="147"/>
    </location>
</feature>
<dbReference type="GO" id="GO:0003007">
    <property type="term" value="P:heart morphogenesis"/>
    <property type="evidence" value="ECO:0007669"/>
    <property type="project" value="UniProtKB-ARBA"/>
</dbReference>
<dbReference type="InterPro" id="IPR002126">
    <property type="entry name" value="Cadherin-like_dom"/>
</dbReference>
<dbReference type="PROSITE" id="PS00232">
    <property type="entry name" value="CADHERIN_1"/>
    <property type="match status" value="13"/>
</dbReference>
<feature type="domain" description="Cadherin" evidence="12">
    <location>
        <begin position="2077"/>
        <end position="2179"/>
    </location>
</feature>
<evidence type="ECO:0000256" key="5">
    <source>
        <dbReference type="ARBA" id="ARBA00022889"/>
    </source>
</evidence>
<dbReference type="FunFam" id="2.60.40.60:FF:000211">
    <property type="entry name" value="Dachsous cadherin-related 2"/>
    <property type="match status" value="1"/>
</dbReference>
<dbReference type="GO" id="GO:0060429">
    <property type="term" value="P:epithelium development"/>
    <property type="evidence" value="ECO:0007669"/>
    <property type="project" value="UniProtKB-ARBA"/>
</dbReference>
<feature type="domain" description="Cadherin" evidence="12">
    <location>
        <begin position="1130"/>
        <end position="1232"/>
    </location>
</feature>
<keyword evidence="14" id="KW-1185">Reference proteome</keyword>
<feature type="region of interest" description="Disordered" evidence="10">
    <location>
        <begin position="387"/>
        <end position="406"/>
    </location>
</feature>
<dbReference type="FunFam" id="2.60.40.60:FF:000269">
    <property type="entry name" value="Dachsous cadherin-related 2"/>
    <property type="match status" value="1"/>
</dbReference>
<dbReference type="FunFam" id="2.60.40.60:FF:000140">
    <property type="entry name" value="Dachsous cadherin-related 1"/>
    <property type="match status" value="1"/>
</dbReference>
<sequence length="3293" mass="358808">KVGSGRRVGTGQGRRKGRRGQAGCPGQGVHLPGLLGLLLRWWLLSGPSASGQVYHLSLSVDEGLPAGTPVGDLGAGLPSEQRGSGGFLLSEALPDFHVEPASGLIRTARRLDRERRARYAFAAATLRGAVVRVDIAVNDVNDHRPRFPRPVLGLDVSELSPPGTAFRLPAALDPDEGLFGTQGYSLLLPGPDGAAGPGGPDPLDLVLVRRLDREAAAVHRLVVEAWDGGSPRRTGRLRLEVRVLDENDNPPVFERREYRASVREDAPPGTAVCRVRATDRDLGPNGRVRYLLRPATAGPFSVGARSGVVRVRRPLDREARARHWLVVEARDGGAQPEAASVSVSVAVLDVNDNRPAIHLLFLTDGGGARVSEGARRGDYVARVSVSDADGADDGTGSGSGLGPGPSLALEGGEDAFALRPSGAPGVFFLCVAGPLDRESRDRYELGLVATDGGVPPLSARQSLVLRVTDLNDQPPRFSRDLYSAAVSEAAAPGTAVLRLRATDGDQPGTAQARLRYALHPGSDAPASASASASAPASASPEPAFAIEADSGLIRTSRALDREAQAVVELRVVARDLGEPPLSATCRVRVALEDVNDNEPVFQRPLYAASLPEHAPPGHCFLQVKASDADAGQYGQIEYFLYDGYHNYEKSHAFQIDPHTGHVCVSQDIDREGDPVTYDLLVKAKDGGGLSAQAFVHVEVEDVNDNQPVFNPTSYVTSISGHTQPGSEILNVIARDKDSGMYGTVTYELVPGELSSLFTIDSSTGIIYLVSVLQHLESTSVSLTVSARDGGGLFSVINADVTVNILETALAPAVFERSEYIFSVPEDIPEGSLVGTVKAREPLNSLEAISYQISSGDPSRSFSIDPQFGVIHTRRQLDYETQSLIVLTVQSQLGNSPIYSSTQVSVNIIDINDNSPTFLPESDNITILQSTLPGTAFYIARAEDRDSGLNGLVQYTITSQKPNIFTIDSRLGIVYLNGTLPENTQHKSTLCIVAKDLGMPPLKSLLMLTVIVEKRDFISTLTFENLVYEIDVSEYLSPAAQVLQVQAYPLIPHPATSQIVYSLEPSPCSAAFSIDPYTGGIYLRRQLDYESIKIHSFRVFAHGLNNRAEQNTSTSVVVHVLDENDNSPAFLQEVYFWKVEERPVPHGVIGIIAATDIDSGRNGQLSYFLLSDGKYFKMNPSTGEIINWVALDHEHQVHHQLSVVVMDHGTPSHNATVMAYISVTDLNDNKPQFPQFPPENEISIKVLEGQPADVFVTTVFAKDPDAGNNGEVSYSISSEESLNHFKMDVNSGEIRTTTVLSYNHQPNYRMTITARDQGIPPLQGYVVINIQVIPLSKERLLSSQHIRNLVIPENFKPGQVMNLIKPSGNLQKHESKIHFSIAEEDRDGYFEIESSSGDLFLLKQLDYEVISHYLLRVIMKDHNQNPPLNSMLFLSIDVEDQNDHSPSFQDDFIVISVEENVPIGTLVYTFNAKDGDGSFLNGKVQYSIEAKSLSENPFLIHPSLGTLVTATPLNREVLQSVVLVVTASDQAVNVTERRVRTLAARILILDVNDNSPHFVSVPVVNVPEDTEAGSLVHRIVAEDPDEGRNGKVTYHLLAGNEKETFMLDRTSGLLTTTCPLDYEAQKYYILTVLALDDGMPALSVTQTLTVTVLDINDEVPVFKKLSYEVTVPENQGPGQLVTKVEAMDRDSGINSELQFEIMPGAFFELFQINSNTGEVVTTTSFDREVQETFTLRVLVQDGGIPPLSSTTTILCTVEDENDHAPRFILPIPEIHIPENQEPEIIYTILAKDMDSGNNGAIQYKIIGGNAEEYFALNHTSGELSPSRSLDREDVSNFTLIIEGCDLGNPSRSSTTQIQVTILDDNDHSPAFPFPHYHVSVREDLEVDSVILTLSATDEDEGLNGQIIYSLGDAAAAAFTVDSVTGALKVSKSLDRETNSQYFFRVMASDCSIQGPRSTVVNVTVQVVDVNDNNPVFEQNPLNAYVSPEMALNQTIAIVKAADVDLGLGGSVEFSFAEADPRFHIDGHSGEVRLQKFQALESFPIWLPVKAEDRGDPARASTCFLVIHIEDQEMGMSFSCSLYEGTVTENCEAGTSVVTVEASALNSRGSALTYRILSGNEDGTFFLDTNTGELTVKEPMFLDFEVRHEIHLLVLAENHEHRAHCKVRVLVQDMNDNVPSFEQSNYQASVWEGQLYSAYVLQVSASDMDSGLNGQIEYSILSGNLNDTFQIDSTSGVITTDAILDHNLATSNRLVIQATDKGLPSLSGTSVVVIQVVDINNNAPVFLPSDPVEVAENASPGYIVTQVSAYDVDLSPALAFSFTKEGNPGTKFAIDPITGKIMLVKSLDFEETAEYELQIQASDSVHHTETAIRVQVLDVNDNPPEFVQDSYQVTISELTPVGSFVLAVSATDRDLGRSGVISYKIISSCEEFSIDLKNGSIFTAKTDMHLDKKTSFQCLIEARDNGIPALTAITSVIIEITDVNNYAPAFTMTHYNFSVSEDAVIGSLLATFSATDHDRTRENTNVDYFIFDGNTQNQFLVETRIVPSEYSFKKVGHLVLGRTLDRETAPSHRLVILASDRGHPPLTATATIVISVLDTNDNPPVFPTPEHHAHVRENTLLGSPIAVISANDCDSGTNGEVTYTIISGNEKGCFHVDEKTGAVNLIKSLDYEETTKFTLTVQASDEGSKNVAFSVIFVSVLDDNDHAPQFVLPVLKSVVYENLPSFFTVCTINALDFDTGPYGHLTYSIQSSCLQDPGMPHDHEMFSIDPITGDVRPRQILDYESQSQYCFIVQAKDKGASTATLTVQVDIEGADEFEPVFTQDMYHFDLPEVTEIGHIVGKVAASDADAGEDGIVLYFLDTPSQFFSVNETSGNIYLNGPLLLGKNLMKDETIELSVLAHSPKPNSKSTTCKIFVNVSSSPESYSTVTANSLSISLMISSVVFLLLTISFIALILRFRRKYMTNSRVKKRAPSSPAIDLNLAVDINDPKDSQKIQESKNSLLPMGSASEWMSLVDTREKKDLSNPCRHSSSSGHGSAEGETAEDEEIKKINEHPCRKGTGSALSERGSRVPDSGIPRDSDQLSCQSEEMDVVLATDTVESVRAFRKGEDHASNSSCYTGLKEKNIMVDGRKECLFIPRDQDSRDGTLPLVVASDEDLRGSYNWDYLLSWEPRFQPLASVFGDIAKLQDEHLQVPGFLKEKKSFIFPPPLITSVAQPGIRSVPPRMPPLTLGKTFQKYPRSPLVQHHDYLPLALTPSFSPSVSLLTMQTPTASPVVPDMSLFGARSNGSSHGLET</sequence>
<gene>
    <name evidence="13" type="primary">DCHS2</name>
</gene>
<dbReference type="FunFam" id="2.60.40.60:FF:000035">
    <property type="entry name" value="Protocadherin Fat 3"/>
    <property type="match status" value="2"/>
</dbReference>
<feature type="domain" description="Cadherin" evidence="12">
    <location>
        <begin position="2284"/>
        <end position="2384"/>
    </location>
</feature>
<evidence type="ECO:0000256" key="3">
    <source>
        <dbReference type="ARBA" id="ARBA00022737"/>
    </source>
</evidence>
<dbReference type="FunFam" id="2.60.40.60:FF:000116">
    <property type="entry name" value="Dachsous cadherin-related 2"/>
    <property type="match status" value="1"/>
</dbReference>
<feature type="domain" description="Cadherin" evidence="12">
    <location>
        <begin position="1237"/>
        <end position="1354"/>
    </location>
</feature>
<feature type="domain" description="Cadherin" evidence="12">
    <location>
        <begin position="602"/>
        <end position="709"/>
    </location>
</feature>
<dbReference type="FunFam" id="2.60.40.60:FF:000101">
    <property type="entry name" value="FAT atypical cadherin 4"/>
    <property type="match status" value="1"/>
</dbReference>
<dbReference type="FunFam" id="2.60.40.60:FF:000263">
    <property type="entry name" value="LOW QUALITY PROTEIN: protocadherin-23"/>
    <property type="match status" value="1"/>
</dbReference>
<feature type="domain" description="Cadherin" evidence="12">
    <location>
        <begin position="2605"/>
        <end position="2708"/>
    </location>
</feature>
<keyword evidence="7 11" id="KW-0472">Membrane</keyword>
<dbReference type="SUPFAM" id="SSF49313">
    <property type="entry name" value="Cadherin-like"/>
    <property type="match status" value="26"/>
</dbReference>
<feature type="transmembrane region" description="Helical" evidence="11">
    <location>
        <begin position="2931"/>
        <end position="2954"/>
    </location>
</feature>
<dbReference type="HOGENOM" id="CLU_000265_1_1_1"/>
<dbReference type="FunFam" id="2.60.40.60:FF:000236">
    <property type="entry name" value="Dachsous, isoform B"/>
    <property type="match status" value="1"/>
</dbReference>
<dbReference type="FunFam" id="2.60.40.60:FF:000278">
    <property type="entry name" value="LOW QUALITY PROTEIN: protocadherin-23"/>
    <property type="match status" value="2"/>
</dbReference>